<keyword evidence="2" id="KW-1133">Transmembrane helix</keyword>
<comment type="caution">
    <text evidence="3">The sequence shown here is derived from an EMBL/GenBank/DDBJ whole genome shotgun (WGS) entry which is preliminary data.</text>
</comment>
<feature type="region of interest" description="Disordered" evidence="1">
    <location>
        <begin position="1"/>
        <end position="69"/>
    </location>
</feature>
<keyword evidence="2" id="KW-0812">Transmembrane</keyword>
<sequence>MHLSVRAGRKGSLGVEASEGGRSAGRDVPGEARNPPPYSAAQPVPREGDAAQSHDGGHSAEPGPTANRRRRRVGQAALGVIGVAVAGALATAIITPERLDWALGLLATPDPSASPVQETAQSVQFKRVTTSDSALAFDVPEDWLVVAARWNYEIDGVLDEGSAGIAGHSPADWVDWGEDGVWLGASVDAATRLGLPGAGHETSAAWVREQVRLNDYWLDQGCVLSSMHPAPPDGVVGEVVVWENCAGTAGVRLWELWSVLDAGEAIVLAQLTMTSETSDEAAARIISSIVIAPDRIASAAVSSEGETP</sequence>
<organism evidence="3 4">
    <name type="scientific">Microbacterium awajiense</name>
    <dbReference type="NCBI Taxonomy" id="415214"/>
    <lineage>
        <taxon>Bacteria</taxon>
        <taxon>Bacillati</taxon>
        <taxon>Actinomycetota</taxon>
        <taxon>Actinomycetes</taxon>
        <taxon>Micrococcales</taxon>
        <taxon>Microbacteriaceae</taxon>
        <taxon>Microbacterium</taxon>
    </lineage>
</organism>
<evidence type="ECO:0000256" key="1">
    <source>
        <dbReference type="SAM" id="MobiDB-lite"/>
    </source>
</evidence>
<feature type="transmembrane region" description="Helical" evidence="2">
    <location>
        <begin position="76"/>
        <end position="94"/>
    </location>
</feature>
<evidence type="ECO:0000256" key="2">
    <source>
        <dbReference type="SAM" id="Phobius"/>
    </source>
</evidence>
<evidence type="ECO:0000313" key="4">
    <source>
        <dbReference type="Proteomes" id="UP001501697"/>
    </source>
</evidence>
<proteinExistence type="predicted"/>
<name>A0ABP7AN41_9MICO</name>
<evidence type="ECO:0000313" key="3">
    <source>
        <dbReference type="EMBL" id="GAA3636726.1"/>
    </source>
</evidence>
<protein>
    <submittedName>
        <fullName evidence="3">Uncharacterized protein</fullName>
    </submittedName>
</protein>
<dbReference type="Proteomes" id="UP001501697">
    <property type="component" value="Unassembled WGS sequence"/>
</dbReference>
<keyword evidence="2" id="KW-0472">Membrane</keyword>
<keyword evidence="4" id="KW-1185">Reference proteome</keyword>
<dbReference type="EMBL" id="BAAAYU010000005">
    <property type="protein sequence ID" value="GAA3636726.1"/>
    <property type="molecule type" value="Genomic_DNA"/>
</dbReference>
<accession>A0ABP7AN41</accession>
<gene>
    <name evidence="3" type="ORF">GCM10022200_20110</name>
</gene>
<reference evidence="4" key="1">
    <citation type="journal article" date="2019" name="Int. J. Syst. Evol. Microbiol.">
        <title>The Global Catalogue of Microorganisms (GCM) 10K type strain sequencing project: providing services to taxonomists for standard genome sequencing and annotation.</title>
        <authorList>
            <consortium name="The Broad Institute Genomics Platform"/>
            <consortium name="The Broad Institute Genome Sequencing Center for Infectious Disease"/>
            <person name="Wu L."/>
            <person name="Ma J."/>
        </authorList>
    </citation>
    <scope>NUCLEOTIDE SEQUENCE [LARGE SCALE GENOMIC DNA]</scope>
    <source>
        <strain evidence="4">JCM 16544</strain>
    </source>
</reference>